<comment type="caution">
    <text evidence="2">The sequence shown here is derived from an EMBL/GenBank/DDBJ whole genome shotgun (WGS) entry which is preliminary data.</text>
</comment>
<keyword evidence="1" id="KW-0472">Membrane</keyword>
<gene>
    <name evidence="2" type="ORF">LCGC14_0683530</name>
</gene>
<protein>
    <submittedName>
        <fullName evidence="2">Uncharacterized protein</fullName>
    </submittedName>
</protein>
<sequence length="80" mass="9149">MKKALGIFLLLLAGAGLSTTLKFVTFPDSNYVWVLLISIPVCIGSWVLANKILKKKKVEPKRETDEEWFRRELGQSKEVR</sequence>
<organism evidence="2">
    <name type="scientific">marine sediment metagenome</name>
    <dbReference type="NCBI Taxonomy" id="412755"/>
    <lineage>
        <taxon>unclassified sequences</taxon>
        <taxon>metagenomes</taxon>
        <taxon>ecological metagenomes</taxon>
    </lineage>
</organism>
<feature type="transmembrane region" description="Helical" evidence="1">
    <location>
        <begin position="30"/>
        <end position="49"/>
    </location>
</feature>
<dbReference type="EMBL" id="LAZR01001393">
    <property type="protein sequence ID" value="KKN45367.1"/>
    <property type="molecule type" value="Genomic_DNA"/>
</dbReference>
<dbReference type="AlphaFoldDB" id="A0A0F9R7R9"/>
<reference evidence="2" key="1">
    <citation type="journal article" date="2015" name="Nature">
        <title>Complex archaea that bridge the gap between prokaryotes and eukaryotes.</title>
        <authorList>
            <person name="Spang A."/>
            <person name="Saw J.H."/>
            <person name="Jorgensen S.L."/>
            <person name="Zaremba-Niedzwiedzka K."/>
            <person name="Martijn J."/>
            <person name="Lind A.E."/>
            <person name="van Eijk R."/>
            <person name="Schleper C."/>
            <person name="Guy L."/>
            <person name="Ettema T.J."/>
        </authorList>
    </citation>
    <scope>NUCLEOTIDE SEQUENCE</scope>
</reference>
<accession>A0A0F9R7R9</accession>
<proteinExistence type="predicted"/>
<evidence type="ECO:0000313" key="2">
    <source>
        <dbReference type="EMBL" id="KKN45367.1"/>
    </source>
</evidence>
<name>A0A0F9R7R9_9ZZZZ</name>
<keyword evidence="1" id="KW-1133">Transmembrane helix</keyword>
<keyword evidence="1" id="KW-0812">Transmembrane</keyword>
<evidence type="ECO:0000256" key="1">
    <source>
        <dbReference type="SAM" id="Phobius"/>
    </source>
</evidence>